<accession>A0A9D6ABC8</accession>
<dbReference type="InterPro" id="IPR015421">
    <property type="entry name" value="PyrdxlP-dep_Trfase_major"/>
</dbReference>
<dbReference type="Proteomes" id="UP000787322">
    <property type="component" value="Unassembled WGS sequence"/>
</dbReference>
<dbReference type="InterPro" id="IPR015422">
    <property type="entry name" value="PyrdxlP-dep_Trfase_small"/>
</dbReference>
<evidence type="ECO:0000256" key="3">
    <source>
        <dbReference type="ARBA" id="ARBA00022576"/>
    </source>
</evidence>
<feature type="domain" description="Aminotransferase class I/classII large" evidence="7">
    <location>
        <begin position="30"/>
        <end position="371"/>
    </location>
</feature>
<name>A0A9D6ABC8_9ACTN</name>
<dbReference type="Pfam" id="PF00155">
    <property type="entry name" value="Aminotran_1_2"/>
    <property type="match status" value="1"/>
</dbReference>
<dbReference type="EC" id="2.6.1.-" evidence="6"/>
<dbReference type="InterPro" id="IPR004839">
    <property type="entry name" value="Aminotransferase_I/II_large"/>
</dbReference>
<reference evidence="8" key="1">
    <citation type="submission" date="2020-04" db="EMBL/GenBank/DDBJ databases">
        <title>Deep metagenomics examines the oral microbiome during advanced dental caries in children, revealing novel taxa and co-occurrences with host molecules.</title>
        <authorList>
            <person name="Baker J.L."/>
            <person name="Morton J.T."/>
            <person name="Dinis M."/>
            <person name="Alvarez R."/>
            <person name="Tran N.C."/>
            <person name="Knight R."/>
            <person name="Edlund A."/>
        </authorList>
    </citation>
    <scope>NUCLEOTIDE SEQUENCE</scope>
    <source>
        <strain evidence="8">JCVI_3_bin.11</strain>
    </source>
</reference>
<gene>
    <name evidence="8" type="ORF">HXK24_02300</name>
</gene>
<evidence type="ECO:0000256" key="4">
    <source>
        <dbReference type="ARBA" id="ARBA00022679"/>
    </source>
</evidence>
<keyword evidence="5" id="KW-0663">Pyridoxal phosphate</keyword>
<comment type="cofactor">
    <cofactor evidence="1 6">
        <name>pyridoxal 5'-phosphate</name>
        <dbReference type="ChEBI" id="CHEBI:597326"/>
    </cofactor>
</comment>
<evidence type="ECO:0000313" key="8">
    <source>
        <dbReference type="EMBL" id="MBF4802639.1"/>
    </source>
</evidence>
<sequence length="383" mass="42004">MSLSRNTTLELFKPSGIRRFSALAAATPGCISLTIGEPGEDTPAPICNLVDRELAAGNTHYPPNIGTPELRSAIADWESARGMKVGQDGIVVTVGAAEAISATMLTLMNPGDEVIIPEPAYLVYRTLCQLNRGVVVPLDTSANHFQIDAEQLKSKISEKTKLIVLTSPNNPTGCVYTKESLDAVAELARKHGFYVLCDDVYRELAYVEDVPRFVELYPDLADCCIVTNSFSKPWAMTGWRLGWVATSDELATDIGKVHAQLVSSVPSFLQPAALYALSYDVTPMRTKYQKRRQIVLSALQDMKLPVEEPEGAFYAFPSIKEFALDSEAFCERAIKEFGIALVPGVFFGAEGYVRISYAASDKNLTEGLSRLKTFVNTLREEQN</sequence>
<dbReference type="InterPro" id="IPR050596">
    <property type="entry name" value="AspAT/PAT-like"/>
</dbReference>
<keyword evidence="4 6" id="KW-0808">Transferase</keyword>
<evidence type="ECO:0000256" key="5">
    <source>
        <dbReference type="ARBA" id="ARBA00022898"/>
    </source>
</evidence>
<keyword evidence="3 6" id="KW-0032">Aminotransferase</keyword>
<dbReference type="PANTHER" id="PTHR46383:SF1">
    <property type="entry name" value="ASPARTATE AMINOTRANSFERASE"/>
    <property type="match status" value="1"/>
</dbReference>
<dbReference type="GO" id="GO:0030170">
    <property type="term" value="F:pyridoxal phosphate binding"/>
    <property type="evidence" value="ECO:0007669"/>
    <property type="project" value="InterPro"/>
</dbReference>
<organism evidence="8 9">
    <name type="scientific">Lancefieldella parvula</name>
    <dbReference type="NCBI Taxonomy" id="1382"/>
    <lineage>
        <taxon>Bacteria</taxon>
        <taxon>Bacillati</taxon>
        <taxon>Actinomycetota</taxon>
        <taxon>Coriobacteriia</taxon>
        <taxon>Coriobacteriales</taxon>
        <taxon>Atopobiaceae</taxon>
        <taxon>Lancefieldella</taxon>
    </lineage>
</organism>
<evidence type="ECO:0000259" key="7">
    <source>
        <dbReference type="Pfam" id="PF00155"/>
    </source>
</evidence>
<dbReference type="InterPro" id="IPR004838">
    <property type="entry name" value="NHTrfase_class1_PyrdxlP-BS"/>
</dbReference>
<evidence type="ECO:0000313" key="9">
    <source>
        <dbReference type="Proteomes" id="UP000787322"/>
    </source>
</evidence>
<dbReference type="GO" id="GO:0008483">
    <property type="term" value="F:transaminase activity"/>
    <property type="evidence" value="ECO:0007669"/>
    <property type="project" value="UniProtKB-KW"/>
</dbReference>
<comment type="similarity">
    <text evidence="2 6">Belongs to the class-I pyridoxal-phosphate-dependent aminotransferase family.</text>
</comment>
<comment type="caution">
    <text evidence="8">The sequence shown here is derived from an EMBL/GenBank/DDBJ whole genome shotgun (WGS) entry which is preliminary data.</text>
</comment>
<dbReference type="InterPro" id="IPR015424">
    <property type="entry name" value="PyrdxlP-dep_Trfase"/>
</dbReference>
<dbReference type="Gene3D" id="3.90.1150.10">
    <property type="entry name" value="Aspartate Aminotransferase, domain 1"/>
    <property type="match status" value="1"/>
</dbReference>
<dbReference type="GO" id="GO:0006520">
    <property type="term" value="P:amino acid metabolic process"/>
    <property type="evidence" value="ECO:0007669"/>
    <property type="project" value="InterPro"/>
</dbReference>
<dbReference type="AlphaFoldDB" id="A0A9D6ABC8"/>
<evidence type="ECO:0000256" key="6">
    <source>
        <dbReference type="RuleBase" id="RU000481"/>
    </source>
</evidence>
<proteinExistence type="inferred from homology"/>
<dbReference type="EMBL" id="JABZGU010000029">
    <property type="protein sequence ID" value="MBF4802639.1"/>
    <property type="molecule type" value="Genomic_DNA"/>
</dbReference>
<protein>
    <recommendedName>
        <fullName evidence="6">Aminotransferase</fullName>
        <ecNumber evidence="6">2.6.1.-</ecNumber>
    </recommendedName>
</protein>
<dbReference type="PANTHER" id="PTHR46383">
    <property type="entry name" value="ASPARTATE AMINOTRANSFERASE"/>
    <property type="match status" value="1"/>
</dbReference>
<dbReference type="Gene3D" id="3.40.640.10">
    <property type="entry name" value="Type I PLP-dependent aspartate aminotransferase-like (Major domain)"/>
    <property type="match status" value="1"/>
</dbReference>
<evidence type="ECO:0000256" key="1">
    <source>
        <dbReference type="ARBA" id="ARBA00001933"/>
    </source>
</evidence>
<dbReference type="PROSITE" id="PS00105">
    <property type="entry name" value="AA_TRANSFER_CLASS_1"/>
    <property type="match status" value="1"/>
</dbReference>
<dbReference type="SUPFAM" id="SSF53383">
    <property type="entry name" value="PLP-dependent transferases"/>
    <property type="match status" value="1"/>
</dbReference>
<dbReference type="CDD" id="cd00609">
    <property type="entry name" value="AAT_like"/>
    <property type="match status" value="1"/>
</dbReference>
<evidence type="ECO:0000256" key="2">
    <source>
        <dbReference type="ARBA" id="ARBA00007441"/>
    </source>
</evidence>